<proteinExistence type="predicted"/>
<reference evidence="1 2" key="1">
    <citation type="submission" date="2019-09" db="EMBL/GenBank/DDBJ databases">
        <title>H2 Metabolism Revealed by Metagenomic Analysis in Subglacial Sediment of East Antarctica.</title>
        <authorList>
            <person name="Yang Z."/>
            <person name="Zhang Y."/>
            <person name="Lv Y."/>
            <person name="Yan W."/>
            <person name="Xiao X."/>
            <person name="Sun B."/>
            <person name="Ma H."/>
        </authorList>
    </citation>
    <scope>NUCLEOTIDE SEQUENCE [LARGE SCALE GENOMIC DNA]</scope>
    <source>
        <strain evidence="1">Bin2_2</strain>
    </source>
</reference>
<dbReference type="AlphaFoldDB" id="A0A7C9TDC2"/>
<evidence type="ECO:0000313" key="2">
    <source>
        <dbReference type="Proteomes" id="UP000483432"/>
    </source>
</evidence>
<sequence>MMRIGQQIRTNLVALISLLVALSALGYTAWRQELTEDNRTLRVAAFSMLQTAEELQSVVDFAHYDADLKAGNPIKGWGKVLYIRDLGTIMPPPVQKQARDLQRTWEQDWNVMEHDEAAAMRITQAIERLRAEVRVLLVSLQ</sequence>
<protein>
    <submittedName>
        <fullName evidence="1">Uncharacterized protein</fullName>
    </submittedName>
</protein>
<dbReference type="EMBL" id="JAAFGW010000193">
    <property type="protein sequence ID" value="NDP49008.1"/>
    <property type="molecule type" value="Genomic_DNA"/>
</dbReference>
<evidence type="ECO:0000313" key="1">
    <source>
        <dbReference type="EMBL" id="NDP49008.1"/>
    </source>
</evidence>
<name>A0A7C9TDC2_9PROT</name>
<accession>A0A7C9TDC2</accession>
<organism evidence="1 2">
    <name type="scientific">Sulfuriferula multivorans</name>
    <dbReference type="NCBI Taxonomy" id="1559896"/>
    <lineage>
        <taxon>Bacteria</taxon>
        <taxon>Pseudomonadati</taxon>
        <taxon>Pseudomonadota</taxon>
        <taxon>Betaproteobacteria</taxon>
        <taxon>Nitrosomonadales</taxon>
        <taxon>Sulfuricellaceae</taxon>
        <taxon>Sulfuriferula</taxon>
    </lineage>
</organism>
<comment type="caution">
    <text evidence="1">The sequence shown here is derived from an EMBL/GenBank/DDBJ whole genome shotgun (WGS) entry which is preliminary data.</text>
</comment>
<dbReference type="Proteomes" id="UP000483432">
    <property type="component" value="Unassembled WGS sequence"/>
</dbReference>
<gene>
    <name evidence="1" type="ORF">GZ085_11620</name>
</gene>